<name>A0A3E0J9C9_9BACI</name>
<dbReference type="PANTHER" id="PTHR23342:SF0">
    <property type="entry name" value="N-ACETYLGLUTAMATE SYNTHASE, MITOCHONDRIAL"/>
    <property type="match status" value="1"/>
</dbReference>
<comment type="caution">
    <text evidence="11">The sequence shown here is derived from an EMBL/GenBank/DDBJ whole genome shotgun (WGS) entry which is preliminary data.</text>
</comment>
<evidence type="ECO:0000256" key="1">
    <source>
        <dbReference type="ARBA" id="ARBA00004828"/>
    </source>
</evidence>
<comment type="similarity">
    <text evidence="9">Belongs to the acetylglutamate kinase family. ArgB subfamily.</text>
</comment>
<keyword evidence="7 9" id="KW-0067">ATP-binding</keyword>
<dbReference type="SUPFAM" id="SSF53633">
    <property type="entry name" value="Carbamate kinase-like"/>
    <property type="match status" value="1"/>
</dbReference>
<dbReference type="FunFam" id="3.40.1160.10:FF:000004">
    <property type="entry name" value="Acetylglutamate kinase"/>
    <property type="match status" value="1"/>
</dbReference>
<dbReference type="InterPro" id="IPR037528">
    <property type="entry name" value="ArgB"/>
</dbReference>
<evidence type="ECO:0000256" key="9">
    <source>
        <dbReference type="HAMAP-Rule" id="MF_00082"/>
    </source>
</evidence>
<feature type="domain" description="Aspartate/glutamate/uridylate kinase" evidence="10">
    <location>
        <begin position="15"/>
        <end position="244"/>
    </location>
</feature>
<comment type="catalytic activity">
    <reaction evidence="8 9">
        <text>N-acetyl-L-glutamate + ATP = N-acetyl-L-glutamyl 5-phosphate + ADP</text>
        <dbReference type="Rhea" id="RHEA:14629"/>
        <dbReference type="ChEBI" id="CHEBI:30616"/>
        <dbReference type="ChEBI" id="CHEBI:44337"/>
        <dbReference type="ChEBI" id="CHEBI:57936"/>
        <dbReference type="ChEBI" id="CHEBI:456216"/>
        <dbReference type="EC" id="2.7.2.8"/>
    </reaction>
</comment>
<dbReference type="EMBL" id="QUAE01000006">
    <property type="protein sequence ID" value="REJ09470.1"/>
    <property type="molecule type" value="Genomic_DNA"/>
</dbReference>
<keyword evidence="12" id="KW-1185">Reference proteome</keyword>
<dbReference type="GO" id="GO:0003991">
    <property type="term" value="F:acetylglutamate kinase activity"/>
    <property type="evidence" value="ECO:0007669"/>
    <property type="project" value="UniProtKB-UniRule"/>
</dbReference>
<feature type="binding site" evidence="9">
    <location>
        <begin position="51"/>
        <end position="52"/>
    </location>
    <ligand>
        <name>substrate</name>
    </ligand>
</feature>
<organism evidence="11 12">
    <name type="scientific">Halobacillus trueperi</name>
    <dbReference type="NCBI Taxonomy" id="156205"/>
    <lineage>
        <taxon>Bacteria</taxon>
        <taxon>Bacillati</taxon>
        <taxon>Bacillota</taxon>
        <taxon>Bacilli</taxon>
        <taxon>Bacillales</taxon>
        <taxon>Bacillaceae</taxon>
        <taxon>Halobacillus</taxon>
    </lineage>
</organism>
<keyword evidence="4 9" id="KW-0808">Transferase</keyword>
<accession>A0A3E0J9C9</accession>
<dbReference type="NCBIfam" id="TIGR00761">
    <property type="entry name" value="argB"/>
    <property type="match status" value="1"/>
</dbReference>
<evidence type="ECO:0000256" key="2">
    <source>
        <dbReference type="ARBA" id="ARBA00022571"/>
    </source>
</evidence>
<dbReference type="InterPro" id="IPR036393">
    <property type="entry name" value="AceGlu_kinase-like_sf"/>
</dbReference>
<feature type="site" description="Transition state stabilizer" evidence="9">
    <location>
        <position position="19"/>
    </location>
</feature>
<dbReference type="GO" id="GO:0005524">
    <property type="term" value="F:ATP binding"/>
    <property type="evidence" value="ECO:0007669"/>
    <property type="project" value="UniProtKB-UniRule"/>
</dbReference>
<dbReference type="Gene3D" id="3.40.1160.10">
    <property type="entry name" value="Acetylglutamate kinase-like"/>
    <property type="match status" value="1"/>
</dbReference>
<dbReference type="GO" id="GO:0042450">
    <property type="term" value="P:L-arginine biosynthetic process via ornithine"/>
    <property type="evidence" value="ECO:0007669"/>
    <property type="project" value="UniProtKB-UniRule"/>
</dbReference>
<dbReference type="AlphaFoldDB" id="A0A3E0J9C9"/>
<dbReference type="CDD" id="cd04238">
    <property type="entry name" value="AAK_NAGK-like"/>
    <property type="match status" value="1"/>
</dbReference>
<dbReference type="UniPathway" id="UPA00068">
    <property type="reaction ID" value="UER00107"/>
</dbReference>
<dbReference type="PIRSF" id="PIRSF000728">
    <property type="entry name" value="NAGK"/>
    <property type="match status" value="1"/>
</dbReference>
<protein>
    <recommendedName>
        <fullName evidence="9">Acetylglutamate kinase</fullName>
        <ecNumber evidence="9">2.7.2.8</ecNumber>
    </recommendedName>
    <alternativeName>
        <fullName evidence="9">N-acetyl-L-glutamate 5-phosphotransferase</fullName>
    </alternativeName>
    <alternativeName>
        <fullName evidence="9">NAG kinase</fullName>
        <shortName evidence="9">NAGK</shortName>
    </alternativeName>
</protein>
<dbReference type="PANTHER" id="PTHR23342">
    <property type="entry name" value="N-ACETYLGLUTAMATE SYNTHASE"/>
    <property type="match status" value="1"/>
</dbReference>
<dbReference type="RefSeq" id="WP_115823537.1">
    <property type="nucleotide sequence ID" value="NZ_QUAE01000006.1"/>
</dbReference>
<keyword evidence="3 9" id="KW-0028">Amino-acid biosynthesis</keyword>
<keyword evidence="5 9" id="KW-0547">Nucleotide-binding</keyword>
<evidence type="ECO:0000256" key="8">
    <source>
        <dbReference type="ARBA" id="ARBA00048141"/>
    </source>
</evidence>
<feature type="binding site" evidence="9">
    <location>
        <position position="73"/>
    </location>
    <ligand>
        <name>substrate</name>
    </ligand>
</feature>
<evidence type="ECO:0000256" key="4">
    <source>
        <dbReference type="ARBA" id="ARBA00022679"/>
    </source>
</evidence>
<comment type="function">
    <text evidence="9">Catalyzes the ATP-dependent phosphorylation of N-acetyl-L-glutamate.</text>
</comment>
<dbReference type="InterPro" id="IPR001048">
    <property type="entry name" value="Asp/Glu/Uridylate_kinase"/>
</dbReference>
<dbReference type="Pfam" id="PF00696">
    <property type="entry name" value="AA_kinase"/>
    <property type="match status" value="1"/>
</dbReference>
<keyword evidence="6 9" id="KW-0418">Kinase</keyword>
<dbReference type="EC" id="2.7.2.8" evidence="9"/>
<dbReference type="GO" id="GO:0005737">
    <property type="term" value="C:cytoplasm"/>
    <property type="evidence" value="ECO:0007669"/>
    <property type="project" value="UniProtKB-SubCell"/>
</dbReference>
<reference evidence="11 12" key="1">
    <citation type="submission" date="2018-08" db="EMBL/GenBank/DDBJ databases">
        <title>Genome sequence of Halobacillus trueperi KCTC 3686.</title>
        <authorList>
            <person name="Cho K.H."/>
            <person name="Kwak M.-J."/>
            <person name="Kim B.-Y."/>
            <person name="Chun J."/>
        </authorList>
    </citation>
    <scope>NUCLEOTIDE SEQUENCE [LARGE SCALE GENOMIC DNA]</scope>
    <source>
        <strain evidence="11 12">KCTC 3686</strain>
    </source>
</reference>
<dbReference type="Proteomes" id="UP000256305">
    <property type="component" value="Unassembled WGS sequence"/>
</dbReference>
<evidence type="ECO:0000313" key="11">
    <source>
        <dbReference type="EMBL" id="REJ09470.1"/>
    </source>
</evidence>
<evidence type="ECO:0000256" key="7">
    <source>
        <dbReference type="ARBA" id="ARBA00022840"/>
    </source>
</evidence>
<gene>
    <name evidence="9 11" type="primary">argB</name>
    <name evidence="11" type="ORF">DYE48_10300</name>
</gene>
<sequence length="269" mass="29087">MTTSKSMQVTEPKPLIVIKLGGSMLDQLTEDFYNSFLDLQEHYQVIIVHGGGPAITRLLDQLNIEGEFYDGLRKTTPETLEVVEMVLGGSVNGRITGHLMKKGVKAVGVKGSEASLLQADYLDKENLGLVGKVKEVNPTILKNLLAESFLPVVAPFGKTEDHQTVNINADVAAGAIATAVGAEKLLYVTDVPGILVEDEILDCTTPEEIDGMIEQKVIYGGMIPKVRSATEALSDHLQEVRIVSGEQALMQGDSLNGTSIRAKRKEMVE</sequence>
<dbReference type="InterPro" id="IPR004662">
    <property type="entry name" value="AcgluKinase_fam"/>
</dbReference>
<feature type="site" description="Transition state stabilizer" evidence="9">
    <location>
        <position position="225"/>
    </location>
</feature>
<evidence type="ECO:0000313" key="12">
    <source>
        <dbReference type="Proteomes" id="UP000256305"/>
    </source>
</evidence>
<keyword evidence="9" id="KW-0963">Cytoplasm</keyword>
<evidence type="ECO:0000256" key="5">
    <source>
        <dbReference type="ARBA" id="ARBA00022741"/>
    </source>
</evidence>
<proteinExistence type="inferred from homology"/>
<keyword evidence="2 9" id="KW-0055">Arginine biosynthesis</keyword>
<comment type="pathway">
    <text evidence="1 9">Amino-acid biosynthesis; L-arginine biosynthesis; N(2)-acetyl-L-ornithine from L-glutamate: step 2/4.</text>
</comment>
<evidence type="ECO:0000256" key="3">
    <source>
        <dbReference type="ARBA" id="ARBA00022605"/>
    </source>
</evidence>
<evidence type="ECO:0000256" key="6">
    <source>
        <dbReference type="ARBA" id="ARBA00022777"/>
    </source>
</evidence>
<feature type="binding site" evidence="9">
    <location>
        <position position="166"/>
    </location>
    <ligand>
        <name>substrate</name>
    </ligand>
</feature>
<comment type="subcellular location">
    <subcellularLocation>
        <location evidence="9">Cytoplasm</location>
    </subcellularLocation>
</comment>
<dbReference type="HAMAP" id="MF_00082">
    <property type="entry name" value="ArgB"/>
    <property type="match status" value="1"/>
</dbReference>
<evidence type="ECO:0000259" key="10">
    <source>
        <dbReference type="Pfam" id="PF00696"/>
    </source>
</evidence>